<dbReference type="Proteomes" id="UP001141434">
    <property type="component" value="Unassembled WGS sequence"/>
</dbReference>
<dbReference type="OrthoDB" id="189619at2759"/>
<protein>
    <recommendedName>
        <fullName evidence="3">Capsule synthesis protein CapA domain-containing protein</fullName>
    </recommendedName>
</protein>
<dbReference type="InterPro" id="IPR019079">
    <property type="entry name" value="Capsule_synth_CapA"/>
</dbReference>
<dbReference type="RefSeq" id="XP_056510092.1">
    <property type="nucleotide sequence ID" value="XM_056657292.1"/>
</dbReference>
<sequence>MAARSFTLSFVGDVMLGRLVDQLLPQHVENWHEHHVASHFVERHPSLLGKGNYTASSPWGTALPLLRDSDLTLINLETAATTTNDPWPHKAFNYRMHPANIAPVLHAVGVDYAGLANNHVLDFGTEGLVETVWALKAARVAFAGAGETTDEARRPAVLQLPRQEPGRHAPSQSPLPYPVHVYSASDHPRDWGPVPTFHLLDYSPATRVRLRTLLLSGGPRAHPVDTDEHFSPSPSEPDGDSEPHHHHPRHSFHHHHTRRTSSTLPAPALKIFSVHWGPNYSWHPSDRIRSLAHFLIDECDVDIVHGHSSHHVQGVERYHGKLIIYGCGDFVDDYALHEDYRNDLGAVWRVVVKERDEGVQSSPSRDGIERGSRGLLLDRLEIFPTRIDRFRATLLDVDDEDHVWVRKKIAALSRELGTGARKELGGQGQVVVDLGEGS</sequence>
<evidence type="ECO:0000256" key="2">
    <source>
        <dbReference type="SAM" id="MobiDB-lite"/>
    </source>
</evidence>
<keyword evidence="5" id="KW-1185">Reference proteome</keyword>
<proteinExistence type="inferred from homology"/>
<organism evidence="4 5">
    <name type="scientific">Penicillium alfredii</name>
    <dbReference type="NCBI Taxonomy" id="1506179"/>
    <lineage>
        <taxon>Eukaryota</taxon>
        <taxon>Fungi</taxon>
        <taxon>Dikarya</taxon>
        <taxon>Ascomycota</taxon>
        <taxon>Pezizomycotina</taxon>
        <taxon>Eurotiomycetes</taxon>
        <taxon>Eurotiomycetidae</taxon>
        <taxon>Eurotiales</taxon>
        <taxon>Aspergillaceae</taxon>
        <taxon>Penicillium</taxon>
    </lineage>
</organism>
<dbReference type="SMART" id="SM00854">
    <property type="entry name" value="PGA_cap"/>
    <property type="match status" value="1"/>
</dbReference>
<dbReference type="PANTHER" id="PTHR33393:SF11">
    <property type="entry name" value="POLYGLUTAMINE SYNTHESIS ACCESSORY PROTEIN RV0574C-RELATED"/>
    <property type="match status" value="1"/>
</dbReference>
<dbReference type="InterPro" id="IPR052169">
    <property type="entry name" value="CW_Biosynth-Accessory"/>
</dbReference>
<feature type="compositionally biased region" description="Basic residues" evidence="2">
    <location>
        <begin position="244"/>
        <end position="259"/>
    </location>
</feature>
<name>A0A9W9F1K7_9EURO</name>
<dbReference type="EMBL" id="JAPMSZ010000009">
    <property type="protein sequence ID" value="KAJ5091895.1"/>
    <property type="molecule type" value="Genomic_DNA"/>
</dbReference>
<dbReference type="Pfam" id="PF09587">
    <property type="entry name" value="PGA_cap"/>
    <property type="match status" value="1"/>
</dbReference>
<dbReference type="CDD" id="cd07381">
    <property type="entry name" value="MPP_CapA"/>
    <property type="match status" value="1"/>
</dbReference>
<dbReference type="GeneID" id="81396461"/>
<comment type="similarity">
    <text evidence="1">Belongs to the CapA family.</text>
</comment>
<comment type="caution">
    <text evidence="4">The sequence shown here is derived from an EMBL/GenBank/DDBJ whole genome shotgun (WGS) entry which is preliminary data.</text>
</comment>
<evidence type="ECO:0000313" key="5">
    <source>
        <dbReference type="Proteomes" id="UP001141434"/>
    </source>
</evidence>
<reference evidence="4" key="2">
    <citation type="journal article" date="2023" name="IMA Fungus">
        <title>Comparative genomic study of the Penicillium genus elucidates a diverse pangenome and 15 lateral gene transfer events.</title>
        <authorList>
            <person name="Petersen C."/>
            <person name="Sorensen T."/>
            <person name="Nielsen M.R."/>
            <person name="Sondergaard T.E."/>
            <person name="Sorensen J.L."/>
            <person name="Fitzpatrick D.A."/>
            <person name="Frisvad J.C."/>
            <person name="Nielsen K.L."/>
        </authorList>
    </citation>
    <scope>NUCLEOTIDE SEQUENCE</scope>
    <source>
        <strain evidence="4">IBT 34128</strain>
    </source>
</reference>
<reference evidence="4" key="1">
    <citation type="submission" date="2022-11" db="EMBL/GenBank/DDBJ databases">
        <authorList>
            <person name="Petersen C."/>
        </authorList>
    </citation>
    <scope>NUCLEOTIDE SEQUENCE</scope>
    <source>
        <strain evidence="4">IBT 34128</strain>
    </source>
</reference>
<dbReference type="PANTHER" id="PTHR33393">
    <property type="entry name" value="POLYGLUTAMINE SYNTHESIS ACCESSORY PROTEIN RV0574C-RELATED"/>
    <property type="match status" value="1"/>
</dbReference>
<evidence type="ECO:0000256" key="1">
    <source>
        <dbReference type="ARBA" id="ARBA00005662"/>
    </source>
</evidence>
<feature type="domain" description="Capsule synthesis protein CapA" evidence="3">
    <location>
        <begin position="7"/>
        <end position="334"/>
    </location>
</feature>
<feature type="region of interest" description="Disordered" evidence="2">
    <location>
        <begin position="218"/>
        <end position="260"/>
    </location>
</feature>
<dbReference type="SUPFAM" id="SSF56300">
    <property type="entry name" value="Metallo-dependent phosphatases"/>
    <property type="match status" value="1"/>
</dbReference>
<evidence type="ECO:0000259" key="3">
    <source>
        <dbReference type="SMART" id="SM00854"/>
    </source>
</evidence>
<accession>A0A9W9F1K7</accession>
<dbReference type="AlphaFoldDB" id="A0A9W9F1K7"/>
<dbReference type="InterPro" id="IPR029052">
    <property type="entry name" value="Metallo-depent_PP-like"/>
</dbReference>
<evidence type="ECO:0000313" key="4">
    <source>
        <dbReference type="EMBL" id="KAJ5091895.1"/>
    </source>
</evidence>
<gene>
    <name evidence="4" type="ORF">NUU61_006765</name>
</gene>